<dbReference type="Pfam" id="PF02826">
    <property type="entry name" value="2-Hacid_dh_C"/>
    <property type="match status" value="1"/>
</dbReference>
<dbReference type="STRING" id="153721.MYP_4998"/>
<comment type="similarity">
    <text evidence="1 4">Belongs to the D-isomer specific 2-hydroxyacid dehydrogenase family.</text>
</comment>
<evidence type="ECO:0000256" key="1">
    <source>
        <dbReference type="ARBA" id="ARBA00005854"/>
    </source>
</evidence>
<feature type="domain" description="D-isomer specific 2-hydroxyacid dehydrogenase NAD-binding" evidence="6">
    <location>
        <begin position="102"/>
        <end position="282"/>
    </location>
</feature>
<feature type="domain" description="D-isomer specific 2-hydroxyacid dehydrogenase catalytic" evidence="5">
    <location>
        <begin position="26"/>
        <end position="305"/>
    </location>
</feature>
<evidence type="ECO:0000259" key="6">
    <source>
        <dbReference type="Pfam" id="PF02826"/>
    </source>
</evidence>
<evidence type="ECO:0000256" key="2">
    <source>
        <dbReference type="ARBA" id="ARBA00023002"/>
    </source>
</evidence>
<dbReference type="InterPro" id="IPR036291">
    <property type="entry name" value="NAD(P)-bd_dom_sf"/>
</dbReference>
<dbReference type="InterPro" id="IPR006140">
    <property type="entry name" value="D-isomer_DH_NAD-bd"/>
</dbReference>
<evidence type="ECO:0000313" key="8">
    <source>
        <dbReference type="Proteomes" id="UP000030185"/>
    </source>
</evidence>
<dbReference type="SUPFAM" id="SSF51735">
    <property type="entry name" value="NAD(P)-binding Rossmann-fold domains"/>
    <property type="match status" value="1"/>
</dbReference>
<dbReference type="eggNOG" id="COG1052">
    <property type="taxonomic scope" value="Bacteria"/>
</dbReference>
<dbReference type="Gene3D" id="3.40.50.720">
    <property type="entry name" value="NAD(P)-binding Rossmann-like Domain"/>
    <property type="match status" value="2"/>
</dbReference>
<dbReference type="InterPro" id="IPR029753">
    <property type="entry name" value="D-isomer_DH_CS"/>
</dbReference>
<proteinExistence type="inferred from homology"/>
<dbReference type="GO" id="GO:0006564">
    <property type="term" value="P:L-serine biosynthetic process"/>
    <property type="evidence" value="ECO:0007669"/>
    <property type="project" value="UniProtKB-ARBA"/>
</dbReference>
<dbReference type="InterPro" id="IPR006139">
    <property type="entry name" value="D-isomer_2_OHA_DH_cat_dom"/>
</dbReference>
<evidence type="ECO:0000259" key="5">
    <source>
        <dbReference type="Pfam" id="PF00389"/>
    </source>
</evidence>
<evidence type="ECO:0000256" key="4">
    <source>
        <dbReference type="RuleBase" id="RU003719"/>
    </source>
</evidence>
<dbReference type="SUPFAM" id="SSF52283">
    <property type="entry name" value="Formate/glycerate dehydrogenase catalytic domain-like"/>
    <property type="match status" value="1"/>
</dbReference>
<dbReference type="PANTHER" id="PTHR43761">
    <property type="entry name" value="D-ISOMER SPECIFIC 2-HYDROXYACID DEHYDROGENASE FAMILY PROTEIN (AFU_ORTHOLOGUE AFUA_1G13630)"/>
    <property type="match status" value="1"/>
</dbReference>
<dbReference type="GO" id="GO:0051287">
    <property type="term" value="F:NAD binding"/>
    <property type="evidence" value="ECO:0007669"/>
    <property type="project" value="InterPro"/>
</dbReference>
<dbReference type="GO" id="GO:0047545">
    <property type="term" value="F:(S)-2-hydroxyglutarate dehydrogenase activity"/>
    <property type="evidence" value="ECO:0007669"/>
    <property type="project" value="UniProtKB-ARBA"/>
</dbReference>
<dbReference type="PANTHER" id="PTHR43761:SF1">
    <property type="entry name" value="D-ISOMER SPECIFIC 2-HYDROXYACID DEHYDROGENASE CATALYTIC DOMAIN-CONTAINING PROTEIN-RELATED"/>
    <property type="match status" value="1"/>
</dbReference>
<gene>
    <name evidence="7" type="ORF">MYP_4998</name>
</gene>
<name>A0A098LN71_9BACT</name>
<reference evidence="7 8" key="1">
    <citation type="submission" date="2014-09" db="EMBL/GenBank/DDBJ databases">
        <title>Sporocytophaga myxococcoides PG-01 genome sequencing.</title>
        <authorList>
            <person name="Liu L."/>
            <person name="Gao P.J."/>
            <person name="Chen G.J."/>
            <person name="Wang L.S."/>
        </authorList>
    </citation>
    <scope>NUCLEOTIDE SEQUENCE [LARGE SCALE GENOMIC DNA]</scope>
    <source>
        <strain evidence="7 8">PG-01</strain>
    </source>
</reference>
<dbReference type="CDD" id="cd12162">
    <property type="entry name" value="2-Hacid_dh_4"/>
    <property type="match status" value="1"/>
</dbReference>
<dbReference type="FunFam" id="3.40.50.720:FF:000041">
    <property type="entry name" value="D-3-phosphoglycerate dehydrogenase"/>
    <property type="match status" value="1"/>
</dbReference>
<keyword evidence="3" id="KW-0520">NAD</keyword>
<dbReference type="PROSITE" id="PS00671">
    <property type="entry name" value="D_2_HYDROXYACID_DH_3"/>
    <property type="match status" value="1"/>
</dbReference>
<protein>
    <submittedName>
        <fullName evidence="7">2-hydroxyacid dehydrogenase</fullName>
    </submittedName>
</protein>
<keyword evidence="8" id="KW-1185">Reference proteome</keyword>
<dbReference type="GO" id="GO:0004617">
    <property type="term" value="F:phosphoglycerate dehydrogenase activity"/>
    <property type="evidence" value="ECO:0007669"/>
    <property type="project" value="UniProtKB-ARBA"/>
</dbReference>
<dbReference type="NCBIfam" id="NF006263">
    <property type="entry name" value="PRK08410.1"/>
    <property type="match status" value="1"/>
</dbReference>
<comment type="caution">
    <text evidence="7">The sequence shown here is derived from an EMBL/GenBank/DDBJ whole genome shotgun (WGS) entry which is preliminary data.</text>
</comment>
<dbReference type="InterPro" id="IPR050418">
    <property type="entry name" value="D-iso_2-hydroxyacid_DH_PdxB"/>
</dbReference>
<keyword evidence="2 4" id="KW-0560">Oxidoreductase</keyword>
<dbReference type="PROSITE" id="PS00670">
    <property type="entry name" value="D_2_HYDROXYACID_DH_2"/>
    <property type="match status" value="1"/>
</dbReference>
<evidence type="ECO:0000313" key="7">
    <source>
        <dbReference type="EMBL" id="GAL87767.1"/>
    </source>
</evidence>
<evidence type="ECO:0000256" key="3">
    <source>
        <dbReference type="ARBA" id="ARBA00023027"/>
    </source>
</evidence>
<organism evidence="7 8">
    <name type="scientific">Sporocytophaga myxococcoides</name>
    <dbReference type="NCBI Taxonomy" id="153721"/>
    <lineage>
        <taxon>Bacteria</taxon>
        <taxon>Pseudomonadati</taxon>
        <taxon>Bacteroidota</taxon>
        <taxon>Cytophagia</taxon>
        <taxon>Cytophagales</taxon>
        <taxon>Cytophagaceae</taxon>
        <taxon>Sporocytophaga</taxon>
    </lineage>
</organism>
<sequence>MDADTLGEVPAIDDFNQLGDFIKFGHTKPDDVINHLSGADVAITNKVVLSKEILSQLPDLKLICVAATGTDNIDIAFASEKGIPVKNVKGYSTDSVAQHSFSLLLHLLDKLEYYNNYVLSGEYCKSEIFTSLSRPYWEIKGKVYGIIGLGAIGKKVANIATAFGAKVIYYSTSGVHDDPDFERVGLEELLKQSDVISIHSPLNDKTHGLIGEKEFNLMKRNAILINVGRGGIVNENALIEALNNDRIAGAGIDVFEKEPMASSSPILKIKNKERLVVTPHIAWASIEARGRLVEGIISNIKEWKAKVESTK</sequence>
<accession>A0A098LN71</accession>
<dbReference type="AlphaFoldDB" id="A0A098LN71"/>
<dbReference type="EMBL" id="BBLT01000016">
    <property type="protein sequence ID" value="GAL87767.1"/>
    <property type="molecule type" value="Genomic_DNA"/>
</dbReference>
<dbReference type="Proteomes" id="UP000030185">
    <property type="component" value="Unassembled WGS sequence"/>
</dbReference>
<dbReference type="Pfam" id="PF00389">
    <property type="entry name" value="2-Hacid_dh"/>
    <property type="match status" value="1"/>
</dbReference>